<dbReference type="eggNOG" id="COG0739">
    <property type="taxonomic scope" value="Bacteria"/>
</dbReference>
<feature type="coiled-coil region" evidence="1">
    <location>
        <begin position="96"/>
        <end position="139"/>
    </location>
</feature>
<gene>
    <name evidence="4" type="ORF">RHRU231_860022</name>
</gene>
<evidence type="ECO:0000259" key="3">
    <source>
        <dbReference type="Pfam" id="PF01551"/>
    </source>
</evidence>
<dbReference type="AlphaFoldDB" id="A0A098BV91"/>
<feature type="compositionally biased region" description="Basic residues" evidence="2">
    <location>
        <begin position="23"/>
        <end position="34"/>
    </location>
</feature>
<evidence type="ECO:0000256" key="2">
    <source>
        <dbReference type="SAM" id="MobiDB-lite"/>
    </source>
</evidence>
<evidence type="ECO:0000313" key="4">
    <source>
        <dbReference type="EMBL" id="CDZ91641.1"/>
    </source>
</evidence>
<dbReference type="PANTHER" id="PTHR21666">
    <property type="entry name" value="PEPTIDASE-RELATED"/>
    <property type="match status" value="1"/>
</dbReference>
<feature type="region of interest" description="Disordered" evidence="2">
    <location>
        <begin position="1"/>
        <end position="36"/>
    </location>
</feature>
<accession>A0A098BV91</accession>
<dbReference type="InterPro" id="IPR011055">
    <property type="entry name" value="Dup_hybrid_motif"/>
</dbReference>
<sequence>MAPYARPDGDNFSETLEPAVPRRGAHRRAHRSGPARRLLTIPLAIGAVLAAGSAAAQAAPGQPRAQAAPERQQPTVGLSTAPQVLQFPDAGTDRYVDQLQRAAERETARLAAEAAERQREAERIAREEAERIAQELASRPSAVFPTIGALTSGFGPRWGTAHNGIDIANAIGTPIKSVTDGTVIESGPASGFGLWVRIQQDDGTIGVYGHIDQSLVSVGQQVRAGDVIATMGNRGQSTGPHLHFEVWQPGGAKMDPLAWFGSRGVSVPQSSRS</sequence>
<keyword evidence="1" id="KW-0175">Coiled coil</keyword>
<dbReference type="Proteomes" id="UP000042997">
    <property type="component" value="Unassembled WGS sequence"/>
</dbReference>
<dbReference type="Pfam" id="PF01551">
    <property type="entry name" value="Peptidase_M23"/>
    <property type="match status" value="1"/>
</dbReference>
<proteinExistence type="predicted"/>
<dbReference type="InterPro" id="IPR050570">
    <property type="entry name" value="Cell_wall_metabolism_enzyme"/>
</dbReference>
<feature type="region of interest" description="Disordered" evidence="2">
    <location>
        <begin position="60"/>
        <end position="81"/>
    </location>
</feature>
<dbReference type="SUPFAM" id="SSF51261">
    <property type="entry name" value="Duplicated hybrid motif"/>
    <property type="match status" value="1"/>
</dbReference>
<name>A0A098BV91_9NOCA</name>
<reference evidence="4 5" key="1">
    <citation type="journal article" date="2014" name="Genome Announc.">
        <title>Draft Genome Sequence of Propane- and Butane-Oxidizing Actinobacterium Rhodococcus ruber IEGM 231.</title>
        <authorList>
            <person name="Ivshina I.B."/>
            <person name="Kuyukina M.S."/>
            <person name="Krivoruchko A.V."/>
            <person name="Barbe V."/>
            <person name="Fischer C."/>
        </authorList>
    </citation>
    <scope>NUCLEOTIDE SEQUENCE [LARGE SCALE GENOMIC DNA]</scope>
</reference>
<feature type="compositionally biased region" description="Low complexity" evidence="2">
    <location>
        <begin position="60"/>
        <end position="69"/>
    </location>
</feature>
<evidence type="ECO:0000313" key="5">
    <source>
        <dbReference type="Proteomes" id="UP000042997"/>
    </source>
</evidence>
<protein>
    <submittedName>
        <fullName evidence="4">M24/M37 family peptidase</fullName>
    </submittedName>
</protein>
<dbReference type="Gene3D" id="2.70.70.10">
    <property type="entry name" value="Glucose Permease (Domain IIA)"/>
    <property type="match status" value="1"/>
</dbReference>
<organism evidence="4 5">
    <name type="scientific">Rhodococcus ruber</name>
    <dbReference type="NCBI Taxonomy" id="1830"/>
    <lineage>
        <taxon>Bacteria</taxon>
        <taxon>Bacillati</taxon>
        <taxon>Actinomycetota</taxon>
        <taxon>Actinomycetes</taxon>
        <taxon>Mycobacteriales</taxon>
        <taxon>Nocardiaceae</taxon>
        <taxon>Rhodococcus</taxon>
    </lineage>
</organism>
<dbReference type="EMBL" id="CCSD01000101">
    <property type="protein sequence ID" value="CDZ91641.1"/>
    <property type="molecule type" value="Genomic_DNA"/>
</dbReference>
<dbReference type="CDD" id="cd12797">
    <property type="entry name" value="M23_peptidase"/>
    <property type="match status" value="1"/>
</dbReference>
<feature type="compositionally biased region" description="Polar residues" evidence="2">
    <location>
        <begin position="72"/>
        <end position="81"/>
    </location>
</feature>
<evidence type="ECO:0000256" key="1">
    <source>
        <dbReference type="SAM" id="Coils"/>
    </source>
</evidence>
<dbReference type="GO" id="GO:0004222">
    <property type="term" value="F:metalloendopeptidase activity"/>
    <property type="evidence" value="ECO:0007669"/>
    <property type="project" value="TreeGrafter"/>
</dbReference>
<dbReference type="PANTHER" id="PTHR21666:SF270">
    <property type="entry name" value="MUREIN HYDROLASE ACTIVATOR ENVC"/>
    <property type="match status" value="1"/>
</dbReference>
<dbReference type="InterPro" id="IPR016047">
    <property type="entry name" value="M23ase_b-sheet_dom"/>
</dbReference>
<feature type="domain" description="M23ase beta-sheet core" evidence="3">
    <location>
        <begin position="161"/>
        <end position="256"/>
    </location>
</feature>